<sequence>MNLLELTDVAHTKKTYSTGYESEYVYKFDGLILSGLPTTSSDASQTRISCRTRIQAIDDRDIHLQLTDVTYSAFHTPQTEKWPKMESLEQRELSDELKELLELPFRVQMRNGHVSKIQFSSEDAEWSKNGKRSIVNLLSLHRSAPVDKLNQDEKDMETEKDCRFFNVHEKTMEGDCQVAHTIVQEGEKTIYTKSVNFDKCITRPETSYGFRFGSKCKDCEKEGQFVRPQTVYTYTFKNEQLEQSEVHSFYALNIESQQLIKSETRAKMVFVEEKKITKEIEKPTGTKEDIVYSTGNEMLIDQFCQQGDQAEVNPFKLPTEQKMEQLQEIFRQVQEHEQNTPETVHLIDRAVGFLRMCNISELKKVHTTIYTNSEIKAQSVMETCLAVAGTKNTVQHLIHHIQKKTISPLRAAELLKSIQETLFSSKHIADLLIELAQSPLAKGYKPLRQSAWLAAGSVVRGFASMTQDLPLARPATHQFKEKYIRVFMQHFRSAESTYEKVLALKTLGNAGIDMSVNELVQLIQDTRQPIAIRTEAVDALRLLKDVMPRKIQKVLLPVYKNLQNKPELRMAALWRMMETLPEEPVLAHIVSQMEKESNQHVAAFTYNVIRQFASSTNPCTQSLTVRCSNILLFTRYQPQEQNLSTYAQLPIFQSDMLSGALERLSLYGKQSDELRSRRVQSGIQMLQEIIKKMNIRPHIQRTDEQSAHAVFYLRYKDMDFVVLPLDMQTIDNLLEKYVRNGDFDIKSVLTLVNNDSTFELHRTLSIYESERIIPTTIGVPLSISGKKPTIISLTGKVSVEMLNLGARITLDVVPSIASTHVTDVRFWSPMFDQGVKSLQSTRLHAPVRFESTVEFKNNNLEITHKFVVPENSKTTASYHTRPVAFIHVPKDQEITEIEEKTISHSEYQLACEEIDRHYDVLGLKINAQGNVLSKWCFSKAHMTEQDLEYTLENKNRPAEFVARFTIENLEKTDLTEIKIDRIFEKEFDMENNKSKNRRQYFNKMIRKIQSEQGYKNLISMKFEAPQKMYWNQELRTVCDQYVRMCKIEMDCRRSPVAEETKEWTLHTELFAVRPEMLSSLCQLREQPNREGQLALNAEWGSSKKSEIIVRAQLEQSKEHKKYVRNMEREFNGIPEHELLIKAARLNQINVVSEYKLTEEAEHTFSRLFDFIKAYNFWSVSEKRVENEERRAVLQLIVEPLSRHYINMTIQTPQQQVELKNVRIPRVFLPNIARRAMDQQVWEKTGASCNVDQSKVSAFDNITYSAPLTTGFSLVSKDFSEQPTFAVISKMMNKNNDDYWPSCLQCDSSLGDVHSYLNAVVSNIAGLWQASCLLQPKTKDYCVTTKEDMKNTMKEIVKKIFPKSSDTGPSAGPARRVGCSQILKICPDKSLNGTQLAPTE</sequence>
<comment type="subcellular location">
    <subcellularLocation>
        <location evidence="1">Secreted</location>
    </subcellularLocation>
</comment>
<keyword evidence="3" id="KW-0732">Signal</keyword>
<feature type="domain" description="Vitellogenin" evidence="8">
    <location>
        <begin position="18"/>
        <end position="677"/>
    </location>
</feature>
<dbReference type="CTD" id="78777735"/>
<evidence type="ECO:0000256" key="6">
    <source>
        <dbReference type="ARBA" id="ARBA00057643"/>
    </source>
</evidence>
<evidence type="ECO:0000256" key="4">
    <source>
        <dbReference type="ARBA" id="ARBA00022761"/>
    </source>
</evidence>
<keyword evidence="2" id="KW-0964">Secreted</keyword>
<dbReference type="PANTHER" id="PTHR23345">
    <property type="entry name" value="VITELLOGENIN-RELATED"/>
    <property type="match status" value="1"/>
</dbReference>
<feature type="disulfide bond" evidence="7">
    <location>
        <begin position="216"/>
        <end position="219"/>
    </location>
</feature>
<dbReference type="Pfam" id="PF09172">
    <property type="entry name" value="Vit_open_b-sht"/>
    <property type="match status" value="1"/>
</dbReference>
<reference evidence="9 10" key="1">
    <citation type="submission" date="2019-12" db="EMBL/GenBank/DDBJ databases">
        <title>Chromosome-level assembly of the Caenorhabditis remanei genome.</title>
        <authorList>
            <person name="Teterina A.A."/>
            <person name="Willis J.H."/>
            <person name="Phillips P.C."/>
        </authorList>
    </citation>
    <scope>NUCLEOTIDE SEQUENCE [LARGE SCALE GENOMIC DNA]</scope>
    <source>
        <strain evidence="9 10">PX506</strain>
        <tissue evidence="9">Whole organism</tissue>
    </source>
</reference>
<dbReference type="InterPro" id="IPR001747">
    <property type="entry name" value="Vitellogenin_N"/>
</dbReference>
<evidence type="ECO:0000256" key="3">
    <source>
        <dbReference type="ARBA" id="ARBA00022729"/>
    </source>
</evidence>
<dbReference type="Proteomes" id="UP000483820">
    <property type="component" value="Chromosome X"/>
</dbReference>
<keyword evidence="4" id="KW-0758">Storage protein</keyword>
<dbReference type="Pfam" id="PF01347">
    <property type="entry name" value="Vitellogenin_N"/>
    <property type="match status" value="1"/>
</dbReference>
<dbReference type="InterPro" id="IPR050733">
    <property type="entry name" value="Vitellogenin/Apolipophorin"/>
</dbReference>
<dbReference type="Gene3D" id="1.25.10.20">
    <property type="entry name" value="Vitellinogen, superhelical"/>
    <property type="match status" value="1"/>
</dbReference>
<comment type="caution">
    <text evidence="7">Lacks conserved residue(s) required for the propagation of feature annotation.</text>
</comment>
<proteinExistence type="predicted"/>
<dbReference type="PANTHER" id="PTHR23345:SF8">
    <property type="entry name" value="VITELLOGENIN-3-RELATED"/>
    <property type="match status" value="1"/>
</dbReference>
<dbReference type="SUPFAM" id="SSF48431">
    <property type="entry name" value="Lipovitellin-phosvitin complex, superhelical domain"/>
    <property type="match status" value="1"/>
</dbReference>
<dbReference type="GO" id="GO:0045735">
    <property type="term" value="F:nutrient reservoir activity"/>
    <property type="evidence" value="ECO:0007669"/>
    <property type="project" value="UniProtKB-KW"/>
</dbReference>
<evidence type="ECO:0000313" key="9">
    <source>
        <dbReference type="EMBL" id="KAF1747478.1"/>
    </source>
</evidence>
<organism evidence="9 10">
    <name type="scientific">Caenorhabditis remanei</name>
    <name type="common">Caenorhabditis vulgaris</name>
    <dbReference type="NCBI Taxonomy" id="31234"/>
    <lineage>
        <taxon>Eukaryota</taxon>
        <taxon>Metazoa</taxon>
        <taxon>Ecdysozoa</taxon>
        <taxon>Nematoda</taxon>
        <taxon>Chromadorea</taxon>
        <taxon>Rhabditida</taxon>
        <taxon>Rhabditina</taxon>
        <taxon>Rhabditomorpha</taxon>
        <taxon>Rhabditoidea</taxon>
        <taxon>Rhabditidae</taxon>
        <taxon>Peloderinae</taxon>
        <taxon>Caenorhabditis</taxon>
    </lineage>
</organism>
<dbReference type="Gene3D" id="2.20.80.10">
    <property type="entry name" value="Lipovitellin-phosvitin complex, chain A, domain 4"/>
    <property type="match status" value="1"/>
</dbReference>
<evidence type="ECO:0000259" key="8">
    <source>
        <dbReference type="PROSITE" id="PS51211"/>
    </source>
</evidence>
<keyword evidence="5 7" id="KW-1015">Disulfide bond</keyword>
<dbReference type="FunFam" id="1.25.10.20:FF:000003">
    <property type="entry name" value="Vitellogenin C"/>
    <property type="match status" value="1"/>
</dbReference>
<evidence type="ECO:0000313" key="10">
    <source>
        <dbReference type="Proteomes" id="UP000483820"/>
    </source>
</evidence>
<evidence type="ECO:0000256" key="2">
    <source>
        <dbReference type="ARBA" id="ARBA00022525"/>
    </source>
</evidence>
<dbReference type="KEGG" id="crq:GCK72_023941"/>
<dbReference type="InterPro" id="IPR015255">
    <property type="entry name" value="Vitellinogen_open_b-sht"/>
</dbReference>
<evidence type="ECO:0000256" key="1">
    <source>
        <dbReference type="ARBA" id="ARBA00004613"/>
    </source>
</evidence>
<dbReference type="SMART" id="SM00638">
    <property type="entry name" value="LPD_N"/>
    <property type="match status" value="1"/>
</dbReference>
<dbReference type="SUPFAM" id="SSF56968">
    <property type="entry name" value="Lipovitellin-phosvitin complex, beta-sheet shell regions"/>
    <property type="match status" value="2"/>
</dbReference>
<dbReference type="InterPro" id="IPR015819">
    <property type="entry name" value="Lipid_transp_b-sht_shell"/>
</dbReference>
<comment type="function">
    <text evidence="6">Precursor of the egg-yolk proteins that are sources of nutrients during embryonic development. Together with other vitellogenins, may play a role in modulating life-span, acting via induction of autophagy and lysosomal lipolysis.</text>
</comment>
<dbReference type="PROSITE" id="PS51211">
    <property type="entry name" value="VITELLOGENIN"/>
    <property type="match status" value="1"/>
</dbReference>
<evidence type="ECO:0000256" key="5">
    <source>
        <dbReference type="ARBA" id="ARBA00023157"/>
    </source>
</evidence>
<dbReference type="GO" id="GO:0005576">
    <property type="term" value="C:extracellular region"/>
    <property type="evidence" value="ECO:0007669"/>
    <property type="project" value="UniProtKB-SubCell"/>
</dbReference>
<dbReference type="GO" id="GO:0005319">
    <property type="term" value="F:lipid transporter activity"/>
    <property type="evidence" value="ECO:0007669"/>
    <property type="project" value="InterPro"/>
</dbReference>
<dbReference type="InterPro" id="IPR015816">
    <property type="entry name" value="Vitellinogen_b-sht_N"/>
</dbReference>
<dbReference type="RefSeq" id="XP_053579200.1">
    <property type="nucleotide sequence ID" value="XM_053735634.1"/>
</dbReference>
<comment type="caution">
    <text evidence="9">The sequence shown here is derived from an EMBL/GenBank/DDBJ whole genome shotgun (WGS) entry which is preliminary data.</text>
</comment>
<gene>
    <name evidence="9" type="ORF">GCK72_023941</name>
</gene>
<accession>A0A6A5FXT1</accession>
<dbReference type="FunFam" id="2.20.80.10:FF:000004">
    <property type="entry name" value="Vitellogenin-3"/>
    <property type="match status" value="1"/>
</dbReference>
<dbReference type="Gene3D" id="2.30.230.10">
    <property type="entry name" value="Lipovitellin, beta-sheet shell regions, chain A"/>
    <property type="match status" value="1"/>
</dbReference>
<dbReference type="GeneID" id="78777735"/>
<dbReference type="SMART" id="SM01169">
    <property type="entry name" value="DUF1943"/>
    <property type="match status" value="1"/>
</dbReference>
<dbReference type="EMBL" id="WUAV01000006">
    <property type="protein sequence ID" value="KAF1747478.1"/>
    <property type="molecule type" value="Genomic_DNA"/>
</dbReference>
<name>A0A6A5FXT1_CAERE</name>
<evidence type="ECO:0000256" key="7">
    <source>
        <dbReference type="PROSITE-ProRule" id="PRU00557"/>
    </source>
</evidence>
<protein>
    <recommendedName>
        <fullName evidence="8">Vitellogenin domain-containing protein</fullName>
    </recommendedName>
</protein>
<dbReference type="InterPro" id="IPR011030">
    <property type="entry name" value="Lipovitellin_superhlx_dom"/>
</dbReference>